<dbReference type="Proteomes" id="UP000824074">
    <property type="component" value="Unassembled WGS sequence"/>
</dbReference>
<sequence>MVFRTNKITNYTKIDNRFLEDKNISLKAKGLLTLMLSLPDNWHFNVNGLCLLCKKSKNAINNAIKELKDNKYLEVKKTYDENGRFIYEYIIYEYPDDPKGYLDLL</sequence>
<name>A0A9D1IN01_9FIRM</name>
<proteinExistence type="predicted"/>
<evidence type="ECO:0000313" key="2">
    <source>
        <dbReference type="Proteomes" id="UP000824074"/>
    </source>
</evidence>
<comment type="caution">
    <text evidence="1">The sequence shown here is derived from an EMBL/GenBank/DDBJ whole genome shotgun (WGS) entry which is preliminary data.</text>
</comment>
<dbReference type="AlphaFoldDB" id="A0A9D1IN01"/>
<reference evidence="1" key="2">
    <citation type="journal article" date="2021" name="PeerJ">
        <title>Extensive microbial diversity within the chicken gut microbiome revealed by metagenomics and culture.</title>
        <authorList>
            <person name="Gilroy R."/>
            <person name="Ravi A."/>
            <person name="Getino M."/>
            <person name="Pursley I."/>
            <person name="Horton D.L."/>
            <person name="Alikhan N.F."/>
            <person name="Baker D."/>
            <person name="Gharbi K."/>
            <person name="Hall N."/>
            <person name="Watson M."/>
            <person name="Adriaenssens E.M."/>
            <person name="Foster-Nyarko E."/>
            <person name="Jarju S."/>
            <person name="Secka A."/>
            <person name="Antonio M."/>
            <person name="Oren A."/>
            <person name="Chaudhuri R.R."/>
            <person name="La Ragione R."/>
            <person name="Hildebrand F."/>
            <person name="Pallen M.J."/>
        </authorList>
    </citation>
    <scope>NUCLEOTIDE SEQUENCE</scope>
    <source>
        <strain evidence="1">CHK193-30670</strain>
    </source>
</reference>
<gene>
    <name evidence="1" type="ORF">IAB68_03345</name>
</gene>
<dbReference type="EMBL" id="DVMT01000033">
    <property type="protein sequence ID" value="HIU40313.1"/>
    <property type="molecule type" value="Genomic_DNA"/>
</dbReference>
<accession>A0A9D1IN01</accession>
<protein>
    <submittedName>
        <fullName evidence="1">Helix-turn-helix domain-containing protein</fullName>
    </submittedName>
</protein>
<reference evidence="1" key="1">
    <citation type="submission" date="2020-10" db="EMBL/GenBank/DDBJ databases">
        <authorList>
            <person name="Gilroy R."/>
        </authorList>
    </citation>
    <scope>NUCLEOTIDE SEQUENCE</scope>
    <source>
        <strain evidence="1">CHK193-30670</strain>
    </source>
</reference>
<evidence type="ECO:0000313" key="1">
    <source>
        <dbReference type="EMBL" id="HIU40313.1"/>
    </source>
</evidence>
<organism evidence="1 2">
    <name type="scientific">Candidatus Aphodocola excrementigallinarum</name>
    <dbReference type="NCBI Taxonomy" id="2840670"/>
    <lineage>
        <taxon>Bacteria</taxon>
        <taxon>Bacillati</taxon>
        <taxon>Bacillota</taxon>
        <taxon>Bacilli</taxon>
        <taxon>Candidatus Aphodocola</taxon>
    </lineage>
</organism>